<feature type="compositionally biased region" description="Basic and acidic residues" evidence="1">
    <location>
        <begin position="1"/>
        <end position="10"/>
    </location>
</feature>
<evidence type="ECO:0000313" key="2">
    <source>
        <dbReference type="EMBL" id="HHI88935.1"/>
    </source>
</evidence>
<dbReference type="Proteomes" id="UP000885806">
    <property type="component" value="Unassembled WGS sequence"/>
</dbReference>
<accession>A0A7V5U1G0</accession>
<organism evidence="2">
    <name type="scientific">Hellea balneolensis</name>
    <dbReference type="NCBI Taxonomy" id="287478"/>
    <lineage>
        <taxon>Bacteria</taxon>
        <taxon>Pseudomonadati</taxon>
        <taxon>Pseudomonadota</taxon>
        <taxon>Alphaproteobacteria</taxon>
        <taxon>Maricaulales</taxon>
        <taxon>Robiginitomaculaceae</taxon>
        <taxon>Hellea</taxon>
    </lineage>
</organism>
<sequence length="133" mass="14940">MKAELDGDGKARRKDQRTRLRRARAALRKLEKAQAELERLGELTDWERDFIASVSDRLDKYDSAFANPELGGRLEALSARQKQVLAVMRRKIRDKAKQAPPQMLSSPENKTGFPSDEPPATQPGLRLVKGGKS</sequence>
<feature type="compositionally biased region" description="Basic residues" evidence="1">
    <location>
        <begin position="11"/>
        <end position="20"/>
    </location>
</feature>
<name>A0A7V5U1G0_9PROT</name>
<feature type="region of interest" description="Disordered" evidence="1">
    <location>
        <begin position="92"/>
        <end position="133"/>
    </location>
</feature>
<dbReference type="AlphaFoldDB" id="A0A7V5U1G0"/>
<comment type="caution">
    <text evidence="2">The sequence shown here is derived from an EMBL/GenBank/DDBJ whole genome shotgun (WGS) entry which is preliminary data.</text>
</comment>
<protein>
    <submittedName>
        <fullName evidence="2">Uncharacterized protein</fullName>
    </submittedName>
</protein>
<dbReference type="EMBL" id="DROP01000214">
    <property type="protein sequence ID" value="HHI88935.1"/>
    <property type="molecule type" value="Genomic_DNA"/>
</dbReference>
<evidence type="ECO:0000256" key="1">
    <source>
        <dbReference type="SAM" id="MobiDB-lite"/>
    </source>
</evidence>
<gene>
    <name evidence="2" type="ORF">ENK01_03190</name>
</gene>
<proteinExistence type="predicted"/>
<feature type="region of interest" description="Disordered" evidence="1">
    <location>
        <begin position="1"/>
        <end position="20"/>
    </location>
</feature>
<reference evidence="2" key="1">
    <citation type="journal article" date="2020" name="mSystems">
        <title>Genome- and Community-Level Interaction Insights into Carbon Utilization and Element Cycling Functions of Hydrothermarchaeota in Hydrothermal Sediment.</title>
        <authorList>
            <person name="Zhou Z."/>
            <person name="Liu Y."/>
            <person name="Xu W."/>
            <person name="Pan J."/>
            <person name="Luo Z.H."/>
            <person name="Li M."/>
        </authorList>
    </citation>
    <scope>NUCLEOTIDE SEQUENCE [LARGE SCALE GENOMIC DNA]</scope>
    <source>
        <strain evidence="2">HyVt-538</strain>
    </source>
</reference>